<dbReference type="PANTHER" id="PTHR45947">
    <property type="entry name" value="SULFOQUINOVOSYL TRANSFERASE SQD2"/>
    <property type="match status" value="1"/>
</dbReference>
<organism evidence="3 4">
    <name type="scientific">Metabacillus arenae</name>
    <dbReference type="NCBI Taxonomy" id="2771434"/>
    <lineage>
        <taxon>Bacteria</taxon>
        <taxon>Bacillati</taxon>
        <taxon>Bacillota</taxon>
        <taxon>Bacilli</taxon>
        <taxon>Bacillales</taxon>
        <taxon>Bacillaceae</taxon>
        <taxon>Metabacillus</taxon>
    </lineage>
</organism>
<dbReference type="EMBL" id="JACXAI010000001">
    <property type="protein sequence ID" value="MBD1378890.1"/>
    <property type="molecule type" value="Genomic_DNA"/>
</dbReference>
<dbReference type="Pfam" id="PF00534">
    <property type="entry name" value="Glycos_transf_1"/>
    <property type="match status" value="1"/>
</dbReference>
<dbReference type="GO" id="GO:0016757">
    <property type="term" value="F:glycosyltransferase activity"/>
    <property type="evidence" value="ECO:0007669"/>
    <property type="project" value="InterPro"/>
</dbReference>
<dbReference type="SUPFAM" id="SSF53756">
    <property type="entry name" value="UDP-Glycosyltransferase/glycogen phosphorylase"/>
    <property type="match status" value="1"/>
</dbReference>
<evidence type="ECO:0000259" key="1">
    <source>
        <dbReference type="Pfam" id="PF00534"/>
    </source>
</evidence>
<evidence type="ECO:0000259" key="2">
    <source>
        <dbReference type="Pfam" id="PF13439"/>
    </source>
</evidence>
<dbReference type="PANTHER" id="PTHR45947:SF3">
    <property type="entry name" value="SULFOQUINOVOSYL TRANSFERASE SQD2"/>
    <property type="match status" value="1"/>
</dbReference>
<sequence>MHDSRLRILLLSTEFPPFIEGGLGRHVSDLSRFLSQEGHRVTVLTLHKENKRETEYKHDCRIIRTIPPKEFFKDRIEWSLNVNFAFIQEAVSLNEEFDIIHSHDWLTANAGIYLSKIMNIPLVSTIHATEKGRKGKITSAIEKAIHHLESELITSSSSIIVCSNQMKEEVLNQFSLEPSKLSIIHNGIDPKNFEIPSSAKHILKKYHFQNPYLFTMGRFVEEKGIHYLIEAFAKIHKKWPDLYLIIAGKGPWIENYKTIIEKYHIQKRVIFTGFIDELERNILLQNAIASVYPSYYEPFGIVALESLMMKTPLIVSDKGAWTEWIKDQQNGFIFSYVGSQRLDDTIQFVIKHTDLAKQVGQKGYETVMNDFQWKDLVHTVIAVYKHVLK</sequence>
<dbReference type="CDD" id="cd03801">
    <property type="entry name" value="GT4_PimA-like"/>
    <property type="match status" value="1"/>
</dbReference>
<accession>A0A926RVV1</accession>
<gene>
    <name evidence="3" type="ORF">IC621_01490</name>
</gene>
<evidence type="ECO:0000313" key="4">
    <source>
        <dbReference type="Proteomes" id="UP000626844"/>
    </source>
</evidence>
<proteinExistence type="predicted"/>
<dbReference type="InterPro" id="IPR001296">
    <property type="entry name" value="Glyco_trans_1"/>
</dbReference>
<evidence type="ECO:0000313" key="3">
    <source>
        <dbReference type="EMBL" id="MBD1378890.1"/>
    </source>
</evidence>
<dbReference type="InterPro" id="IPR028098">
    <property type="entry name" value="Glyco_trans_4-like_N"/>
</dbReference>
<feature type="domain" description="Glycosyl transferase family 1" evidence="1">
    <location>
        <begin position="210"/>
        <end position="365"/>
    </location>
</feature>
<protein>
    <submittedName>
        <fullName evidence="3">Glycosyltransferase family 4 protein</fullName>
    </submittedName>
</protein>
<name>A0A926RVV1_9BACI</name>
<dbReference type="Proteomes" id="UP000626844">
    <property type="component" value="Unassembled WGS sequence"/>
</dbReference>
<dbReference type="Gene3D" id="3.40.50.2000">
    <property type="entry name" value="Glycogen Phosphorylase B"/>
    <property type="match status" value="2"/>
</dbReference>
<dbReference type="InterPro" id="IPR050194">
    <property type="entry name" value="Glycosyltransferase_grp1"/>
</dbReference>
<reference evidence="3" key="1">
    <citation type="submission" date="2020-09" db="EMBL/GenBank/DDBJ databases">
        <title>A novel bacterium of genus Bacillus, isolated from South China Sea.</title>
        <authorList>
            <person name="Huang H."/>
            <person name="Mo K."/>
            <person name="Hu Y."/>
        </authorList>
    </citation>
    <scope>NUCLEOTIDE SEQUENCE</scope>
    <source>
        <strain evidence="3">IB182487</strain>
    </source>
</reference>
<dbReference type="RefSeq" id="WP_191154995.1">
    <property type="nucleotide sequence ID" value="NZ_JACXAI010000001.1"/>
</dbReference>
<comment type="caution">
    <text evidence="3">The sequence shown here is derived from an EMBL/GenBank/DDBJ whole genome shotgun (WGS) entry which is preliminary data.</text>
</comment>
<keyword evidence="4" id="KW-1185">Reference proteome</keyword>
<dbReference type="AlphaFoldDB" id="A0A926RVV1"/>
<feature type="domain" description="Glycosyltransferase subfamily 4-like N-terminal" evidence="2">
    <location>
        <begin position="21"/>
        <end position="191"/>
    </location>
</feature>
<dbReference type="Pfam" id="PF13439">
    <property type="entry name" value="Glyco_transf_4"/>
    <property type="match status" value="1"/>
</dbReference>